<dbReference type="RefSeq" id="WP_113895159.1">
    <property type="nucleotide sequence ID" value="NZ_JANJGA010000019.1"/>
</dbReference>
<accession>A0A366MPK6</accession>
<sequence>MKDKKFRTLWENTKKKCCLKKFLELDKFAKYGSISVLAIAILTQSYNVVIAKNFVLSFISLLFNLFFLLIVLLKLDIVKMNILKPYINYSLKFLIFLFLLNSFIYLFIDNWVYQFVYAPINLLGAYFIFLLLKKDSIS</sequence>
<name>A0A366MPK6_9BACT</name>
<feature type="transmembrane region" description="Helical" evidence="1">
    <location>
        <begin position="28"/>
        <end position="48"/>
    </location>
</feature>
<reference evidence="2 3" key="1">
    <citation type="submission" date="2017-10" db="EMBL/GenBank/DDBJ databases">
        <title>Genomics of the genus Arcobacter.</title>
        <authorList>
            <person name="Perez-Cataluna A."/>
            <person name="Figueras M.J."/>
        </authorList>
    </citation>
    <scope>NUCLEOTIDE SEQUENCE [LARGE SCALE GENOMIC DNA]</scope>
    <source>
        <strain evidence="2 3">CECT 9230</strain>
    </source>
</reference>
<keyword evidence="1" id="KW-0812">Transmembrane</keyword>
<dbReference type="OrthoDB" id="5348948at2"/>
<keyword evidence="3" id="KW-1185">Reference proteome</keyword>
<evidence type="ECO:0000313" key="2">
    <source>
        <dbReference type="EMBL" id="RBQ28218.1"/>
    </source>
</evidence>
<dbReference type="Proteomes" id="UP000252669">
    <property type="component" value="Unassembled WGS sequence"/>
</dbReference>
<feature type="transmembrane region" description="Helical" evidence="1">
    <location>
        <begin position="89"/>
        <end position="108"/>
    </location>
</feature>
<dbReference type="EMBL" id="PDKB01000020">
    <property type="protein sequence ID" value="RBQ28218.1"/>
    <property type="molecule type" value="Genomic_DNA"/>
</dbReference>
<evidence type="ECO:0000256" key="1">
    <source>
        <dbReference type="SAM" id="Phobius"/>
    </source>
</evidence>
<proteinExistence type="predicted"/>
<keyword evidence="1" id="KW-1133">Transmembrane helix</keyword>
<dbReference type="AlphaFoldDB" id="A0A366MPK6"/>
<keyword evidence="1" id="KW-0472">Membrane</keyword>
<feature type="transmembrane region" description="Helical" evidence="1">
    <location>
        <begin position="54"/>
        <end position="77"/>
    </location>
</feature>
<comment type="caution">
    <text evidence="2">The sequence shown here is derived from an EMBL/GenBank/DDBJ whole genome shotgun (WGS) entry which is preliminary data.</text>
</comment>
<gene>
    <name evidence="2" type="ORF">CRU91_10390</name>
</gene>
<evidence type="ECO:0000313" key="3">
    <source>
        <dbReference type="Proteomes" id="UP000252669"/>
    </source>
</evidence>
<protein>
    <submittedName>
        <fullName evidence="2">Uncharacterized protein</fullName>
    </submittedName>
</protein>
<feature type="transmembrane region" description="Helical" evidence="1">
    <location>
        <begin position="114"/>
        <end position="132"/>
    </location>
</feature>
<organism evidence="2 3">
    <name type="scientific">Aliarcobacter vitoriensis</name>
    <dbReference type="NCBI Taxonomy" id="2011099"/>
    <lineage>
        <taxon>Bacteria</taxon>
        <taxon>Pseudomonadati</taxon>
        <taxon>Campylobacterota</taxon>
        <taxon>Epsilonproteobacteria</taxon>
        <taxon>Campylobacterales</taxon>
        <taxon>Arcobacteraceae</taxon>
        <taxon>Aliarcobacter</taxon>
    </lineage>
</organism>